<dbReference type="GO" id="GO:0042128">
    <property type="term" value="P:nitrate assimilation"/>
    <property type="evidence" value="ECO:0007669"/>
    <property type="project" value="UniProtKB-KW"/>
</dbReference>
<evidence type="ECO:0000256" key="8">
    <source>
        <dbReference type="ARBA" id="ARBA00022485"/>
    </source>
</evidence>
<keyword evidence="16" id="KW-0472">Membrane</keyword>
<dbReference type="AlphaFoldDB" id="A0A109W4Q4"/>
<evidence type="ECO:0000256" key="10">
    <source>
        <dbReference type="ARBA" id="ARBA00022723"/>
    </source>
</evidence>
<dbReference type="Gene3D" id="4.10.1200.10">
    <property type="entry name" value="nitrate reductase tail"/>
    <property type="match status" value="1"/>
</dbReference>
<evidence type="ECO:0000256" key="1">
    <source>
        <dbReference type="ARBA" id="ARBA00001942"/>
    </source>
</evidence>
<dbReference type="CDD" id="cd02776">
    <property type="entry name" value="MopB_CT_Nitrate-R-NarG-like"/>
    <property type="match status" value="1"/>
</dbReference>
<dbReference type="STRING" id="44742.AXF13_11905"/>
<dbReference type="PANTHER" id="PTHR43105:SF2">
    <property type="entry name" value="RESPIRATORY NITRATE REDUCTASE 2 ALPHA CHAIN"/>
    <property type="match status" value="1"/>
</dbReference>
<dbReference type="Proteomes" id="UP000069241">
    <property type="component" value="Chromosome"/>
</dbReference>
<evidence type="ECO:0000313" key="20">
    <source>
        <dbReference type="Proteomes" id="UP000069241"/>
    </source>
</evidence>
<dbReference type="GO" id="GO:0046872">
    <property type="term" value="F:metal ion binding"/>
    <property type="evidence" value="ECO:0007669"/>
    <property type="project" value="UniProtKB-KW"/>
</dbReference>
<keyword evidence="20" id="KW-1185">Reference proteome</keyword>
<organism evidence="19 20">
    <name type="scientific">Desulfovibrio fairfieldensis</name>
    <dbReference type="NCBI Taxonomy" id="44742"/>
    <lineage>
        <taxon>Bacteria</taxon>
        <taxon>Pseudomonadati</taxon>
        <taxon>Thermodesulfobacteriota</taxon>
        <taxon>Desulfovibrionia</taxon>
        <taxon>Desulfovibrionales</taxon>
        <taxon>Desulfovibrionaceae</taxon>
        <taxon>Desulfovibrio</taxon>
    </lineage>
</organism>
<dbReference type="InterPro" id="IPR027467">
    <property type="entry name" value="MopterinOxRdtase_cofactor_BS"/>
</dbReference>
<evidence type="ECO:0000256" key="14">
    <source>
        <dbReference type="ARBA" id="ARBA00023014"/>
    </source>
</evidence>
<accession>A0A109W4Q4</accession>
<evidence type="ECO:0000256" key="15">
    <source>
        <dbReference type="ARBA" id="ARBA00023063"/>
    </source>
</evidence>
<dbReference type="GO" id="GO:0160182">
    <property type="term" value="F:nitrate reductase (quinone) activity"/>
    <property type="evidence" value="ECO:0007669"/>
    <property type="project" value="UniProtKB-EC"/>
</dbReference>
<sequence length="1234" mass="138017">MRPTLFPKLRYFKERLSEMGGELFSGSEYSERQGGRSWEDYYRRRWQYDKVARSTHGVNCTGSCSFDVFVKDGIIVWEAQKTDYPTPHPDFPDYEPRGCPRGTSASWYVYSPLRVRHPLIRGKLLEFWRAALQEHGDPVEAWASIVNDPVKRGAYQRARGKGGFVRWTWDEAAEMFAASMVHTIRRYGPDRIFGFTPLPAMSMVSFASGARFFSLIGGSMISFYDWYCDLPPASPQIWGEQTDVPESADWYNAGYIIAWGSNLPQTRTPDAHFFTEARYRGTKIAAVSPDYADFTKFADHWLTVKPGTDAALGMAMTHVVFKEYFLDRRVPYFEDYARRFTDLPCLVLLDGADNQHTPGRFVRASDIGREGNNPEWKTVVYDAARNGPAVPMGSVGARYGEDGRWNLHMRDEADEAELTPLLRMEEAPGAQWTMAAFPVFDAGKPSVKLRPVPYVTLRTTEGPRRVTTVFELLAGSLGVDRGHGGDVARDYDAAGVNGTPAWQEALTGVPREQVIQVARGFADNAAATNGRSMIVMGAGINHWYNNDVIYRSILSLTTLCGCQGVNGGGWAHYVGQEKVRPLSGWTTVTMAGDWTGPPRLQNGTSFYYFAIDAWRYELLNMGRMCPPGQEGVLPDHPADCNAVAARLGWLPFYPQFQENSLEICRKAEADGAASDEEIIRHAVARLKSGDLRMAVEAPSHEDNVPRIMCFWRTNPLGSNVKGHEYFLRHLLGTENAVRGGESPVQPSEFQCDPPMEQGKLDLMVVSEFRMSTSCVYADMVLPAAHWYEINDLSSTDMHPFIHPFTPAADPPWEARNNWEQFRTVAEVFSRLAEKHLGTRKDLVATPLLHDSPGEIAQPLGQVRDWRTGEVEPVPGKTMPGLHVVERRYADVLKMYTSLGPNIRRPEGMGVKGAKWSGAVEHDLLKARLGTVREEGVSKGMPRLDTDRAACDAILCLSPESNGTVSVRSWTSVEKRTGLSLKDISAPSEGIDHTFESITARPGRALNSPNWSGLKGEQVTYTRFAQNVQRLLPFHTLSGRQHFYLDHQWMRGLGESLPVFRPPLPLATLGEVTGDAVPRKDTDLVLNLLTPHSKWSIHSTYSDNLIMRTLSRGGGEIWLNDEDAAQAGIADNEWLECFNANGVFMGRALVSYRIPKGRAFIYHAQERHVDTPLSPLSGQRGGTHNSLTRPFIKPTQMIGGYGQLSYSFNYYGPTGCQRDEYIVVRKAGEVIFHED</sequence>
<comment type="cofactor">
    <cofactor evidence="1">
        <name>Mo-bis(molybdopterin guanine dinucleotide)</name>
        <dbReference type="ChEBI" id="CHEBI:60539"/>
    </cofactor>
</comment>
<comment type="catalytic activity">
    <reaction evidence="17">
        <text>nitrate + a quinol = a quinone + nitrite + H2O</text>
        <dbReference type="Rhea" id="RHEA:56144"/>
        <dbReference type="ChEBI" id="CHEBI:15377"/>
        <dbReference type="ChEBI" id="CHEBI:16301"/>
        <dbReference type="ChEBI" id="CHEBI:17632"/>
        <dbReference type="ChEBI" id="CHEBI:24646"/>
        <dbReference type="ChEBI" id="CHEBI:132124"/>
        <dbReference type="EC" id="1.7.5.1"/>
    </reaction>
</comment>
<dbReference type="InterPro" id="IPR006657">
    <property type="entry name" value="MoPterin_dinucl-bd_dom"/>
</dbReference>
<proteinExistence type="inferred from homology"/>
<evidence type="ECO:0000256" key="3">
    <source>
        <dbReference type="ARBA" id="ARBA00004202"/>
    </source>
</evidence>
<dbReference type="CDD" id="cd02750">
    <property type="entry name" value="MopB_Nitrate-R-NarG-like"/>
    <property type="match status" value="1"/>
</dbReference>
<protein>
    <recommendedName>
        <fullName evidence="5">nitrate reductase (quinone)</fullName>
        <ecNumber evidence="5">1.7.5.1</ecNumber>
    </recommendedName>
</protein>
<evidence type="ECO:0000256" key="13">
    <source>
        <dbReference type="ARBA" id="ARBA00023004"/>
    </source>
</evidence>
<dbReference type="GO" id="GO:0045333">
    <property type="term" value="P:cellular respiration"/>
    <property type="evidence" value="ECO:0007669"/>
    <property type="project" value="UniProtKB-ARBA"/>
</dbReference>
<dbReference type="PROSITE" id="PS00551">
    <property type="entry name" value="MOLYBDOPTERIN_PROK_1"/>
    <property type="match status" value="1"/>
</dbReference>
<comment type="cofactor">
    <cofactor evidence="2">
        <name>[4Fe-4S] cluster</name>
        <dbReference type="ChEBI" id="CHEBI:49883"/>
    </cofactor>
</comment>
<comment type="similarity">
    <text evidence="4">Belongs to the prokaryotic molybdopterin-containing oxidoreductase family.</text>
</comment>
<name>A0A109W4Q4_9BACT</name>
<reference evidence="20" key="1">
    <citation type="submission" date="2016-02" db="EMBL/GenBank/DDBJ databases">
        <authorList>
            <person name="Holder M.E."/>
            <person name="Ajami N.J."/>
            <person name="Petrosino J.F."/>
        </authorList>
    </citation>
    <scope>NUCLEOTIDE SEQUENCE [LARGE SCALE GENOMIC DNA]</scope>
    <source>
        <strain evidence="20">CCUG 45958</strain>
    </source>
</reference>
<dbReference type="NCBIfam" id="TIGR01580">
    <property type="entry name" value="narG"/>
    <property type="match status" value="1"/>
</dbReference>
<evidence type="ECO:0000256" key="11">
    <source>
        <dbReference type="ARBA" id="ARBA00022982"/>
    </source>
</evidence>
<dbReference type="SMART" id="SM00926">
    <property type="entry name" value="Molybdop_Fe4S4"/>
    <property type="match status" value="1"/>
</dbReference>
<evidence type="ECO:0000313" key="19">
    <source>
        <dbReference type="EMBL" id="AMD90770.1"/>
    </source>
</evidence>
<keyword evidence="11" id="KW-0249">Electron transport</keyword>
<dbReference type="PROSITE" id="PS00932">
    <property type="entry name" value="MOLYBDOPTERIN_PROK_3"/>
    <property type="match status" value="1"/>
</dbReference>
<dbReference type="SUPFAM" id="SSF50692">
    <property type="entry name" value="ADC-like"/>
    <property type="match status" value="1"/>
</dbReference>
<dbReference type="EC" id="1.7.5.1" evidence="5"/>
<evidence type="ECO:0000259" key="18">
    <source>
        <dbReference type="PROSITE" id="PS51669"/>
    </source>
</evidence>
<dbReference type="GO" id="GO:0009325">
    <property type="term" value="C:nitrate reductase complex"/>
    <property type="evidence" value="ECO:0007669"/>
    <property type="project" value="InterPro"/>
</dbReference>
<keyword evidence="6" id="KW-0813">Transport</keyword>
<evidence type="ECO:0000256" key="2">
    <source>
        <dbReference type="ARBA" id="ARBA00001966"/>
    </source>
</evidence>
<keyword evidence="8" id="KW-0004">4Fe-4S</keyword>
<keyword evidence="7" id="KW-1003">Cell membrane</keyword>
<dbReference type="Pfam" id="PF04879">
    <property type="entry name" value="Molybdop_Fe4S4"/>
    <property type="match status" value="1"/>
</dbReference>
<evidence type="ECO:0000256" key="12">
    <source>
        <dbReference type="ARBA" id="ARBA00023002"/>
    </source>
</evidence>
<dbReference type="InterPro" id="IPR050123">
    <property type="entry name" value="Prok_molybdopt-oxidoreductase"/>
</dbReference>
<keyword evidence="10" id="KW-0479">Metal-binding</keyword>
<dbReference type="GO" id="GO:0051539">
    <property type="term" value="F:4 iron, 4 sulfur cluster binding"/>
    <property type="evidence" value="ECO:0007669"/>
    <property type="project" value="UniProtKB-KW"/>
</dbReference>
<dbReference type="InterPro" id="IPR006963">
    <property type="entry name" value="Mopterin_OxRdtase_4Fe-4S_dom"/>
</dbReference>
<dbReference type="InterPro" id="IPR006655">
    <property type="entry name" value="Mopterin_OxRdtase_prok_CS"/>
</dbReference>
<dbReference type="InterPro" id="IPR044906">
    <property type="entry name" value="Nitr_red_alph_N_sf"/>
</dbReference>
<keyword evidence="9" id="KW-0500">Molybdenum</keyword>
<evidence type="ECO:0000256" key="4">
    <source>
        <dbReference type="ARBA" id="ARBA00010312"/>
    </source>
</evidence>
<dbReference type="EMBL" id="CP014229">
    <property type="protein sequence ID" value="AMD90770.1"/>
    <property type="molecule type" value="Genomic_DNA"/>
</dbReference>
<dbReference type="GO" id="GO:0043546">
    <property type="term" value="F:molybdopterin cofactor binding"/>
    <property type="evidence" value="ECO:0007669"/>
    <property type="project" value="InterPro"/>
</dbReference>
<dbReference type="RefSeq" id="WP_062253517.1">
    <property type="nucleotide sequence ID" value="NZ_CP014229.1"/>
</dbReference>
<comment type="subcellular location">
    <subcellularLocation>
        <location evidence="3">Cell membrane</location>
        <topology evidence="3">Peripheral membrane protein</topology>
    </subcellularLocation>
</comment>
<dbReference type="GO" id="GO:0005886">
    <property type="term" value="C:plasma membrane"/>
    <property type="evidence" value="ECO:0007669"/>
    <property type="project" value="UniProtKB-SubCell"/>
</dbReference>
<keyword evidence="15" id="KW-0534">Nitrate assimilation</keyword>
<dbReference type="PANTHER" id="PTHR43105">
    <property type="entry name" value="RESPIRATORY NITRATE REDUCTASE"/>
    <property type="match status" value="1"/>
</dbReference>
<evidence type="ECO:0000256" key="16">
    <source>
        <dbReference type="ARBA" id="ARBA00023136"/>
    </source>
</evidence>
<keyword evidence="12" id="KW-0560">Oxidoreductase</keyword>
<dbReference type="InterPro" id="IPR037943">
    <property type="entry name" value="MopB_CT_Nitrate-R-NarG-like"/>
</dbReference>
<keyword evidence="13" id="KW-0408">Iron</keyword>
<evidence type="ECO:0000256" key="17">
    <source>
        <dbReference type="ARBA" id="ARBA00048294"/>
    </source>
</evidence>
<feature type="domain" description="4Fe-4S Mo/W bis-MGD-type" evidence="18">
    <location>
        <begin position="49"/>
        <end position="113"/>
    </location>
</feature>
<dbReference type="PROSITE" id="PS51669">
    <property type="entry name" value="4FE4S_MOW_BIS_MGD"/>
    <property type="match status" value="1"/>
</dbReference>
<evidence type="ECO:0000256" key="6">
    <source>
        <dbReference type="ARBA" id="ARBA00022448"/>
    </source>
</evidence>
<evidence type="ECO:0000256" key="9">
    <source>
        <dbReference type="ARBA" id="ARBA00022505"/>
    </source>
</evidence>
<evidence type="ECO:0000256" key="5">
    <source>
        <dbReference type="ARBA" id="ARBA00012500"/>
    </source>
</evidence>
<evidence type="ECO:0000256" key="7">
    <source>
        <dbReference type="ARBA" id="ARBA00022475"/>
    </source>
</evidence>
<dbReference type="KEGG" id="dfi:AXF13_11905"/>
<keyword evidence="14" id="KW-0411">Iron-sulfur</keyword>
<dbReference type="SUPFAM" id="SSF53706">
    <property type="entry name" value="Formate dehydrogenase/DMSO reductase, domains 1-3"/>
    <property type="match status" value="1"/>
</dbReference>
<gene>
    <name evidence="19" type="primary">narZ</name>
    <name evidence="19" type="ORF">AXF13_11905</name>
</gene>
<dbReference type="Pfam" id="PF01568">
    <property type="entry name" value="Molydop_binding"/>
    <property type="match status" value="1"/>
</dbReference>
<dbReference type="Pfam" id="PF00384">
    <property type="entry name" value="Molybdopterin"/>
    <property type="match status" value="1"/>
</dbReference>
<dbReference type="InterPro" id="IPR006656">
    <property type="entry name" value="Mopterin_OxRdtase"/>
</dbReference>
<dbReference type="InterPro" id="IPR009010">
    <property type="entry name" value="Asp_de-COase-like_dom_sf"/>
</dbReference>
<dbReference type="InterPro" id="IPR006468">
    <property type="entry name" value="NarG"/>
</dbReference>
<dbReference type="Gene3D" id="3.40.50.12440">
    <property type="match status" value="1"/>
</dbReference>